<keyword evidence="1" id="KW-0949">S-adenosyl-L-methionine</keyword>
<dbReference type="Pfam" id="PF01980">
    <property type="entry name" value="TrmO_N"/>
    <property type="match status" value="1"/>
</dbReference>
<name>A0A948TEL5_9GAMM</name>
<reference evidence="4" key="2">
    <citation type="submission" date="2021-04" db="EMBL/GenBank/DDBJ databases">
        <authorList>
            <person name="Gilroy R."/>
        </authorList>
    </citation>
    <scope>NUCLEOTIDE SEQUENCE</scope>
    <source>
        <strain evidence="4">378</strain>
    </source>
</reference>
<evidence type="ECO:0000259" key="3">
    <source>
        <dbReference type="PROSITE" id="PS51668"/>
    </source>
</evidence>
<dbReference type="Gene3D" id="3.30.2310.10">
    <property type="entry name" value="YaeB-like"/>
    <property type="match status" value="1"/>
</dbReference>
<dbReference type="PANTHER" id="PTHR12818:SF0">
    <property type="entry name" value="TRNA (ADENINE(37)-N6)-METHYLTRANSFERASE"/>
    <property type="match status" value="1"/>
</dbReference>
<comment type="caution">
    <text evidence="4">The sequence shown here is derived from an EMBL/GenBank/DDBJ whole genome shotgun (WGS) entry which is preliminary data.</text>
</comment>
<gene>
    <name evidence="4" type="primary">tsaA</name>
    <name evidence="4" type="ORF">H9847_01775</name>
</gene>
<dbReference type="Pfam" id="PF18389">
    <property type="entry name" value="TrmO_C"/>
    <property type="match status" value="1"/>
</dbReference>
<evidence type="ECO:0000256" key="1">
    <source>
        <dbReference type="ARBA" id="ARBA00022691"/>
    </source>
</evidence>
<dbReference type="CDD" id="cd09281">
    <property type="entry name" value="UPF0066"/>
    <property type="match status" value="1"/>
</dbReference>
<sequence length="252" mass="27862">MYGDLHLQQVRVQASDRYSMQPIGVIHTPYGEKFGVPRQPGIVPSTHSRICLFAPFGDPQAVEGVLSFSHLHVIFLFDQISPEEKFRRMIRPPRLGGNKRVGVFASRSPFRPNRIGLSVVKIEGVEVVNKLATILVSGADMVDGTPVLDIKPYVPFVDAIPDAVGGFALQPPEKKTVVYSKEALADLKAAQERGAQLSLQLLDEVLSQDPRPAYKSAEQDEKVYFVVLAQHRVSFMARGKQLLVLALEPLPQ</sequence>
<dbReference type="PROSITE" id="PS51668">
    <property type="entry name" value="TSAA_2"/>
    <property type="match status" value="1"/>
</dbReference>
<feature type="domain" description="TsaA-like" evidence="3">
    <location>
        <begin position="20"/>
        <end position="162"/>
    </location>
</feature>
<evidence type="ECO:0000313" key="4">
    <source>
        <dbReference type="EMBL" id="MBU3843591.1"/>
    </source>
</evidence>
<dbReference type="PANTHER" id="PTHR12818">
    <property type="entry name" value="TRNA (ADENINE(37)-N6)-METHYLTRANSFERASE"/>
    <property type="match status" value="1"/>
</dbReference>
<dbReference type="InterPro" id="IPR036413">
    <property type="entry name" value="YaeB-like_sf"/>
</dbReference>
<dbReference type="InterPro" id="IPR041369">
    <property type="entry name" value="TrmO_C"/>
</dbReference>
<accession>A0A948TEL5</accession>
<dbReference type="InterPro" id="IPR040372">
    <property type="entry name" value="YaeB-like"/>
</dbReference>
<evidence type="ECO:0000256" key="2">
    <source>
        <dbReference type="ARBA" id="ARBA00033753"/>
    </source>
</evidence>
<dbReference type="NCBIfam" id="TIGR00104">
    <property type="entry name" value="tRNA_TsaA"/>
    <property type="match status" value="1"/>
</dbReference>
<proteinExistence type="inferred from homology"/>
<organism evidence="4 5">
    <name type="scientific">Candidatus Anaerobiospirillum pullicola</name>
    <dbReference type="NCBI Taxonomy" id="2838451"/>
    <lineage>
        <taxon>Bacteria</taxon>
        <taxon>Pseudomonadati</taxon>
        <taxon>Pseudomonadota</taxon>
        <taxon>Gammaproteobacteria</taxon>
        <taxon>Aeromonadales</taxon>
        <taxon>Succinivibrionaceae</taxon>
        <taxon>Anaerobiospirillum</taxon>
    </lineage>
</organism>
<dbReference type="AlphaFoldDB" id="A0A948TEL5"/>
<dbReference type="EMBL" id="JAHLFE010000033">
    <property type="protein sequence ID" value="MBU3843591.1"/>
    <property type="molecule type" value="Genomic_DNA"/>
</dbReference>
<dbReference type="InterPro" id="IPR023370">
    <property type="entry name" value="TrmO-like_N"/>
</dbReference>
<dbReference type="Gene3D" id="2.40.30.70">
    <property type="entry name" value="YaeB-like"/>
    <property type="match status" value="1"/>
</dbReference>
<dbReference type="SUPFAM" id="SSF118196">
    <property type="entry name" value="YaeB-like"/>
    <property type="match status" value="1"/>
</dbReference>
<protein>
    <submittedName>
        <fullName evidence="4">tRNA (N6-threonylcarbamoyladenosine(37)-N6)-methyltransferase TrmO</fullName>
    </submittedName>
</protein>
<dbReference type="PROSITE" id="PS01318">
    <property type="entry name" value="TSAA_1"/>
    <property type="match status" value="1"/>
</dbReference>
<evidence type="ECO:0000313" key="5">
    <source>
        <dbReference type="Proteomes" id="UP000733611"/>
    </source>
</evidence>
<reference evidence="4" key="1">
    <citation type="journal article" date="2021" name="PeerJ">
        <title>Extensive microbial diversity within the chicken gut microbiome revealed by metagenomics and culture.</title>
        <authorList>
            <person name="Gilroy R."/>
            <person name="Ravi A."/>
            <person name="Getino M."/>
            <person name="Pursley I."/>
            <person name="Horton D.L."/>
            <person name="Alikhan N.F."/>
            <person name="Baker D."/>
            <person name="Gharbi K."/>
            <person name="Hall N."/>
            <person name="Watson M."/>
            <person name="Adriaenssens E.M."/>
            <person name="Foster-Nyarko E."/>
            <person name="Jarju S."/>
            <person name="Secka A."/>
            <person name="Antonio M."/>
            <person name="Oren A."/>
            <person name="Chaudhuri R.R."/>
            <person name="La Ragione R."/>
            <person name="Hildebrand F."/>
            <person name="Pallen M.J."/>
        </authorList>
    </citation>
    <scope>NUCLEOTIDE SEQUENCE</scope>
    <source>
        <strain evidence="4">378</strain>
    </source>
</reference>
<dbReference type="InterPro" id="IPR036414">
    <property type="entry name" value="YaeB_N_sf"/>
</dbReference>
<dbReference type="InterPro" id="IPR023368">
    <property type="entry name" value="UPF0066_cons_site"/>
</dbReference>
<dbReference type="Proteomes" id="UP000733611">
    <property type="component" value="Unassembled WGS sequence"/>
</dbReference>
<comment type="similarity">
    <text evidence="2">Belongs to the tRNA methyltransferase O family.</text>
</comment>